<dbReference type="InterPro" id="IPR052583">
    <property type="entry name" value="ATP-helicase/E3_Ub-Ligase"/>
</dbReference>
<dbReference type="Pfam" id="PF00176">
    <property type="entry name" value="SNF2-rel_dom"/>
    <property type="match status" value="1"/>
</dbReference>
<dbReference type="EMBL" id="CAJPIN010019795">
    <property type="protein sequence ID" value="CAG2062346.1"/>
    <property type="molecule type" value="Genomic_DNA"/>
</dbReference>
<evidence type="ECO:0000313" key="2">
    <source>
        <dbReference type="EMBL" id="CAG2062346.1"/>
    </source>
</evidence>
<dbReference type="PANTHER" id="PTHR45865">
    <property type="entry name" value="E3 UBIQUITIN-PROTEIN LIGASE SHPRH FAMILY MEMBER"/>
    <property type="match status" value="1"/>
</dbReference>
<protein>
    <recommendedName>
        <fullName evidence="1">SNF2 N-terminal domain-containing protein</fullName>
    </recommendedName>
</protein>
<comment type="caution">
    <text evidence="2">The sequence shown here is derived from an EMBL/GenBank/DDBJ whole genome shotgun (WGS) entry which is preliminary data.</text>
</comment>
<dbReference type="PANTHER" id="PTHR45865:SF1">
    <property type="entry name" value="E3 UBIQUITIN-PROTEIN LIGASE SHPRH"/>
    <property type="match status" value="1"/>
</dbReference>
<organism evidence="2 3">
    <name type="scientific">Timema podura</name>
    <name type="common">Walking stick</name>
    <dbReference type="NCBI Taxonomy" id="61482"/>
    <lineage>
        <taxon>Eukaryota</taxon>
        <taxon>Metazoa</taxon>
        <taxon>Ecdysozoa</taxon>
        <taxon>Arthropoda</taxon>
        <taxon>Hexapoda</taxon>
        <taxon>Insecta</taxon>
        <taxon>Pterygota</taxon>
        <taxon>Neoptera</taxon>
        <taxon>Polyneoptera</taxon>
        <taxon>Phasmatodea</taxon>
        <taxon>Timematodea</taxon>
        <taxon>Timematoidea</taxon>
        <taxon>Timematidae</taxon>
        <taxon>Timema</taxon>
    </lineage>
</organism>
<evidence type="ECO:0000313" key="3">
    <source>
        <dbReference type="Proteomes" id="UP001153148"/>
    </source>
</evidence>
<accession>A0ABN7P7M3</accession>
<feature type="domain" description="SNF2 N-terminal" evidence="1">
    <location>
        <begin position="89"/>
        <end position="145"/>
    </location>
</feature>
<gene>
    <name evidence="2" type="ORF">TPAB3V08_LOCUS9297</name>
</gene>
<sequence length="158" mass="17931">MDLVRQTIEDVIDNNTIDPIEQTIEEVISDYKIDPIEQTIEEVIVKYSGKVTKRKNVGPKKINVHKAALNQWYNELLSETKYRKKQGTNLTVQCLCGNEKSGEKKDPVVSGATLIVSPDSICDQWVSEVRKHIIDKDFKVMVYGGIFGSLKTRFPTES</sequence>
<evidence type="ECO:0000259" key="1">
    <source>
        <dbReference type="Pfam" id="PF00176"/>
    </source>
</evidence>
<reference evidence="2" key="1">
    <citation type="submission" date="2021-03" db="EMBL/GenBank/DDBJ databases">
        <authorList>
            <person name="Tran Van P."/>
        </authorList>
    </citation>
    <scope>NUCLEOTIDE SEQUENCE</scope>
</reference>
<name>A0ABN7P7M3_TIMPD</name>
<dbReference type="Proteomes" id="UP001153148">
    <property type="component" value="Unassembled WGS sequence"/>
</dbReference>
<keyword evidence="3" id="KW-1185">Reference proteome</keyword>
<dbReference type="InterPro" id="IPR000330">
    <property type="entry name" value="SNF2_N"/>
</dbReference>
<proteinExistence type="predicted"/>